<feature type="signal peptide" evidence="1">
    <location>
        <begin position="1"/>
        <end position="21"/>
    </location>
</feature>
<dbReference type="Pfam" id="PF19335">
    <property type="entry name" value="HMBD"/>
    <property type="match status" value="1"/>
</dbReference>
<evidence type="ECO:0000313" key="4">
    <source>
        <dbReference type="Proteomes" id="UP000007394"/>
    </source>
</evidence>
<dbReference type="AlphaFoldDB" id="I0AHX3"/>
<feature type="domain" description="Heavy metal binding" evidence="2">
    <location>
        <begin position="104"/>
        <end position="131"/>
    </location>
</feature>
<evidence type="ECO:0000313" key="3">
    <source>
        <dbReference type="EMBL" id="AFH48580.1"/>
    </source>
</evidence>
<keyword evidence="4" id="KW-1185">Reference proteome</keyword>
<feature type="chain" id="PRO_5003624052" description="Heavy metal binding domain-containing protein" evidence="1">
    <location>
        <begin position="22"/>
        <end position="148"/>
    </location>
</feature>
<dbReference type="Proteomes" id="UP000007394">
    <property type="component" value="Chromosome"/>
</dbReference>
<organism evidence="3 4">
    <name type="scientific">Ignavibacterium album (strain DSM 19864 / JCM 16511 / NBRC 101810 / Mat9-16)</name>
    <dbReference type="NCBI Taxonomy" id="945713"/>
    <lineage>
        <taxon>Bacteria</taxon>
        <taxon>Pseudomonadati</taxon>
        <taxon>Ignavibacteriota</taxon>
        <taxon>Ignavibacteria</taxon>
        <taxon>Ignavibacteriales</taxon>
        <taxon>Ignavibacteriaceae</taxon>
        <taxon>Ignavibacterium</taxon>
    </lineage>
</organism>
<keyword evidence="1" id="KW-0732">Signal</keyword>
<dbReference type="KEGG" id="ial:IALB_0868"/>
<dbReference type="STRING" id="945713.IALB_0868"/>
<name>I0AHX3_IGNAJ</name>
<dbReference type="RefSeq" id="WP_014559736.1">
    <property type="nucleotide sequence ID" value="NC_017464.1"/>
</dbReference>
<dbReference type="eggNOG" id="COG0845">
    <property type="taxonomic scope" value="Bacteria"/>
</dbReference>
<reference evidence="3 4" key="1">
    <citation type="journal article" date="2012" name="Front. Microbiol.">
        <title>Complete genome of Ignavibacterium album, a metabolically versatile, flagellated, facultative anaerobe from the phylum Chlorobi.</title>
        <authorList>
            <person name="Liu Z."/>
            <person name="Frigaard N.-U."/>
            <person name="Vogl K."/>
            <person name="Iino T."/>
            <person name="Ohkuma M."/>
            <person name="Overmann J."/>
            <person name="Bryant D.A."/>
        </authorList>
    </citation>
    <scope>NUCLEOTIDE SEQUENCE [LARGE SCALE GENOMIC DNA]</scope>
    <source>
        <strain evidence="4">DSM 19864 / JCM 16511 / NBRC 101810 / Mat9-16</strain>
    </source>
</reference>
<gene>
    <name evidence="3" type="ordered locus">IALB_0868</name>
</gene>
<evidence type="ECO:0000256" key="1">
    <source>
        <dbReference type="SAM" id="SignalP"/>
    </source>
</evidence>
<dbReference type="InterPro" id="IPR045800">
    <property type="entry name" value="HMBD"/>
</dbReference>
<sequence>MLKQLAFTIALFSFFGVFTLAQEKTEAEKKECSKRCCSGPKTYGALQMSYIDADSTHKHDQKKSESEMHGMHHKMKLDSTKVSSIVRNGEIDLAAIDENKDGKVYQDQMCWNVISDKPGECPQCGMILKEVTVEKAKENLLKHNFKVK</sequence>
<dbReference type="GO" id="GO:0046872">
    <property type="term" value="F:metal ion binding"/>
    <property type="evidence" value="ECO:0007669"/>
    <property type="project" value="InterPro"/>
</dbReference>
<protein>
    <recommendedName>
        <fullName evidence="2">Heavy metal binding domain-containing protein</fullName>
    </recommendedName>
</protein>
<proteinExistence type="predicted"/>
<dbReference type="HOGENOM" id="CLU_1756373_0_0_10"/>
<evidence type="ECO:0000259" key="2">
    <source>
        <dbReference type="Pfam" id="PF19335"/>
    </source>
</evidence>
<dbReference type="EMBL" id="CP003418">
    <property type="protein sequence ID" value="AFH48580.1"/>
    <property type="molecule type" value="Genomic_DNA"/>
</dbReference>
<accession>I0AHX3</accession>